<organism evidence="17 18">
    <name type="scientific">Ceratopteris richardii</name>
    <name type="common">Triangle waterfern</name>
    <dbReference type="NCBI Taxonomy" id="49495"/>
    <lineage>
        <taxon>Eukaryota</taxon>
        <taxon>Viridiplantae</taxon>
        <taxon>Streptophyta</taxon>
        <taxon>Embryophyta</taxon>
        <taxon>Tracheophyta</taxon>
        <taxon>Polypodiopsida</taxon>
        <taxon>Polypodiidae</taxon>
        <taxon>Polypodiales</taxon>
        <taxon>Pteridineae</taxon>
        <taxon>Pteridaceae</taxon>
        <taxon>Parkerioideae</taxon>
        <taxon>Ceratopteris</taxon>
    </lineage>
</organism>
<dbReference type="Pfam" id="PF01553">
    <property type="entry name" value="Acyltransferase"/>
    <property type="match status" value="1"/>
</dbReference>
<dbReference type="OMA" id="HISAWRW"/>
<dbReference type="GO" id="GO:0016020">
    <property type="term" value="C:membrane"/>
    <property type="evidence" value="ECO:0007669"/>
    <property type="project" value="UniProtKB-SubCell"/>
</dbReference>
<dbReference type="PANTHER" id="PTHR23063:SF56">
    <property type="entry name" value="EF-HAND DOMAIN-CONTAINING PROTEIN"/>
    <property type="match status" value="1"/>
</dbReference>
<keyword evidence="10 15" id="KW-0472">Membrane</keyword>
<feature type="domain" description="EF-hand" evidence="16">
    <location>
        <begin position="445"/>
        <end position="480"/>
    </location>
</feature>
<dbReference type="PANTHER" id="PTHR23063">
    <property type="entry name" value="PHOSPHOLIPID ACYLTRANSFERASE"/>
    <property type="match status" value="1"/>
</dbReference>
<dbReference type="OrthoDB" id="272512at2759"/>
<evidence type="ECO:0000256" key="9">
    <source>
        <dbReference type="ARBA" id="ARBA00023098"/>
    </source>
</evidence>
<sequence length="496" mass="55675">MATAAADDASPPRKRLLKLPSLGEDPNVNPFSDPRPPITAFRVLFFVLMLPLFIARVLMLFVILIICYISVKLALIGVTDALFKPFPQWRRSLLWPLRIGVRAVMFFVFGYYWIPVKGKCAPRDVSPVIVCNHISFVEPLFIFSAHLPVILSAKENAELPLVGAFLEALQIIPVDRTSPESRHSAAGQIKRRAIDNAWPHVAIFPEGTTTNGKVLVCFKTGAFSPGLPVQPMVVRYSNINPAWVNSGPYIALLYLMTQPINFMKVEYLDVCVPTSHEMAHPHSFADRVRRNMAQALGVQVTEHTFLDAKLAIEAVKLHQPADLTLAEFGIMERLFHLDYGTAKACLQKFSSMDVTHSGYLRIDEFLNALNLPLTPSTREVFQLFDTGDRGYINFREFVAGMAFLSSQTTFSSVVEAAFRACDRDHDGSLSQSEVERSLKNIFPEIKADVIKKLFDALDLDQNGIISWEEFQSFLQRNPEYLAVIMVARPEFLGARL</sequence>
<keyword evidence="9" id="KW-0443">Lipid metabolism</keyword>
<protein>
    <recommendedName>
        <fullName evidence="16">EF-hand domain-containing protein</fullName>
    </recommendedName>
</protein>
<keyword evidence="18" id="KW-1185">Reference proteome</keyword>
<dbReference type="PROSITE" id="PS50222">
    <property type="entry name" value="EF_HAND_2"/>
    <property type="match status" value="3"/>
</dbReference>
<dbReference type="CDD" id="cd00051">
    <property type="entry name" value="EFh"/>
    <property type="match status" value="1"/>
</dbReference>
<evidence type="ECO:0000256" key="15">
    <source>
        <dbReference type="SAM" id="Phobius"/>
    </source>
</evidence>
<dbReference type="PROSITE" id="PS00018">
    <property type="entry name" value="EF_HAND_1"/>
    <property type="match status" value="2"/>
</dbReference>
<keyword evidence="4" id="KW-0444">Lipid biosynthesis</keyword>
<evidence type="ECO:0000256" key="3">
    <source>
        <dbReference type="ARBA" id="ARBA00008655"/>
    </source>
</evidence>
<evidence type="ECO:0000313" key="17">
    <source>
        <dbReference type="EMBL" id="KAH7277317.1"/>
    </source>
</evidence>
<keyword evidence="11" id="KW-0594">Phospholipid biosynthesis</keyword>
<evidence type="ECO:0000259" key="16">
    <source>
        <dbReference type="PROSITE" id="PS50222"/>
    </source>
</evidence>
<evidence type="ECO:0000313" key="18">
    <source>
        <dbReference type="Proteomes" id="UP000825935"/>
    </source>
</evidence>
<dbReference type="SMART" id="SM00563">
    <property type="entry name" value="PlsC"/>
    <property type="match status" value="1"/>
</dbReference>
<feature type="domain" description="EF-hand" evidence="16">
    <location>
        <begin position="409"/>
        <end position="444"/>
    </location>
</feature>
<dbReference type="InterPro" id="IPR018247">
    <property type="entry name" value="EF_Hand_1_Ca_BS"/>
</dbReference>
<feature type="transmembrane region" description="Helical" evidence="15">
    <location>
        <begin position="92"/>
        <end position="114"/>
    </location>
</feature>
<evidence type="ECO:0000256" key="14">
    <source>
        <dbReference type="SAM" id="MobiDB-lite"/>
    </source>
</evidence>
<reference evidence="17" key="1">
    <citation type="submission" date="2021-08" db="EMBL/GenBank/DDBJ databases">
        <title>WGS assembly of Ceratopteris richardii.</title>
        <authorList>
            <person name="Marchant D.B."/>
            <person name="Chen G."/>
            <person name="Jenkins J."/>
            <person name="Shu S."/>
            <person name="Leebens-Mack J."/>
            <person name="Grimwood J."/>
            <person name="Schmutz J."/>
            <person name="Soltis P."/>
            <person name="Soltis D."/>
            <person name="Chen Z.-H."/>
        </authorList>
    </citation>
    <scope>NUCLEOTIDE SEQUENCE</scope>
    <source>
        <strain evidence="17">Whitten #5841</strain>
        <tissue evidence="17">Leaf</tissue>
    </source>
</reference>
<dbReference type="SMART" id="SM00054">
    <property type="entry name" value="EFh"/>
    <property type="match status" value="4"/>
</dbReference>
<evidence type="ECO:0000256" key="6">
    <source>
        <dbReference type="ARBA" id="ARBA00022692"/>
    </source>
</evidence>
<dbReference type="CDD" id="cd07991">
    <property type="entry name" value="LPLAT_LPCAT1-like"/>
    <property type="match status" value="1"/>
</dbReference>
<evidence type="ECO:0000256" key="5">
    <source>
        <dbReference type="ARBA" id="ARBA00022679"/>
    </source>
</evidence>
<dbReference type="GO" id="GO:0008654">
    <property type="term" value="P:phospholipid biosynthetic process"/>
    <property type="evidence" value="ECO:0007669"/>
    <property type="project" value="UniProtKB-KW"/>
</dbReference>
<comment type="subcellular location">
    <subcellularLocation>
        <location evidence="1">Membrane</location>
    </subcellularLocation>
</comment>
<evidence type="ECO:0000256" key="11">
    <source>
        <dbReference type="ARBA" id="ARBA00023209"/>
    </source>
</evidence>
<evidence type="ECO:0000256" key="8">
    <source>
        <dbReference type="ARBA" id="ARBA00022989"/>
    </source>
</evidence>
<keyword evidence="12" id="KW-1208">Phospholipid metabolism</keyword>
<name>A0A8T2Q072_CERRI</name>
<dbReference type="Proteomes" id="UP000825935">
    <property type="component" value="Chromosome 39"/>
</dbReference>
<feature type="domain" description="EF-hand" evidence="16">
    <location>
        <begin position="378"/>
        <end position="407"/>
    </location>
</feature>
<accession>A0A8T2Q072</accession>
<dbReference type="InterPro" id="IPR045252">
    <property type="entry name" value="LPCAT1-like"/>
</dbReference>
<dbReference type="SUPFAM" id="SSF69593">
    <property type="entry name" value="Glycerol-3-phosphate (1)-acyltransferase"/>
    <property type="match status" value="1"/>
</dbReference>
<dbReference type="InterPro" id="IPR002123">
    <property type="entry name" value="Plipid/glycerol_acylTrfase"/>
</dbReference>
<dbReference type="InterPro" id="IPR011992">
    <property type="entry name" value="EF-hand-dom_pair"/>
</dbReference>
<keyword evidence="8 15" id="KW-1133">Transmembrane helix</keyword>
<dbReference type="InterPro" id="IPR002048">
    <property type="entry name" value="EF_hand_dom"/>
</dbReference>
<feature type="transmembrane region" description="Helical" evidence="15">
    <location>
        <begin position="43"/>
        <end position="71"/>
    </location>
</feature>
<dbReference type="EMBL" id="CM035444">
    <property type="protein sequence ID" value="KAH7277317.1"/>
    <property type="molecule type" value="Genomic_DNA"/>
</dbReference>
<evidence type="ECO:0000256" key="1">
    <source>
        <dbReference type="ARBA" id="ARBA00004370"/>
    </source>
</evidence>
<keyword evidence="13" id="KW-0012">Acyltransferase</keyword>
<evidence type="ECO:0000256" key="7">
    <source>
        <dbReference type="ARBA" id="ARBA00022837"/>
    </source>
</evidence>
<dbReference type="AlphaFoldDB" id="A0A8T2Q072"/>
<evidence type="ECO:0000256" key="10">
    <source>
        <dbReference type="ARBA" id="ARBA00023136"/>
    </source>
</evidence>
<dbReference type="GO" id="GO:0008374">
    <property type="term" value="F:O-acyltransferase activity"/>
    <property type="evidence" value="ECO:0007669"/>
    <property type="project" value="InterPro"/>
</dbReference>
<comment type="similarity">
    <text evidence="3">Belongs to the 1-acyl-sn-glycerol-3-phosphate acyltransferase family.</text>
</comment>
<gene>
    <name evidence="17" type="ORF">KP509_39G045200</name>
</gene>
<dbReference type="Pfam" id="PF13499">
    <property type="entry name" value="EF-hand_7"/>
    <property type="match status" value="2"/>
</dbReference>
<evidence type="ECO:0000256" key="12">
    <source>
        <dbReference type="ARBA" id="ARBA00023264"/>
    </source>
</evidence>
<proteinExistence type="inferred from homology"/>
<keyword evidence="5" id="KW-0808">Transferase</keyword>
<evidence type="ECO:0000256" key="13">
    <source>
        <dbReference type="ARBA" id="ARBA00023315"/>
    </source>
</evidence>
<evidence type="ECO:0000256" key="2">
    <source>
        <dbReference type="ARBA" id="ARBA00005074"/>
    </source>
</evidence>
<keyword evidence="7" id="KW-0106">Calcium</keyword>
<feature type="region of interest" description="Disordered" evidence="14">
    <location>
        <begin position="1"/>
        <end position="21"/>
    </location>
</feature>
<comment type="pathway">
    <text evidence="2">Lipid metabolism; phospholipid metabolism.</text>
</comment>
<keyword evidence="6 15" id="KW-0812">Transmembrane</keyword>
<dbReference type="SUPFAM" id="SSF47473">
    <property type="entry name" value="EF-hand"/>
    <property type="match status" value="1"/>
</dbReference>
<evidence type="ECO:0000256" key="4">
    <source>
        <dbReference type="ARBA" id="ARBA00022516"/>
    </source>
</evidence>
<comment type="caution">
    <text evidence="17">The sequence shown here is derived from an EMBL/GenBank/DDBJ whole genome shotgun (WGS) entry which is preliminary data.</text>
</comment>
<dbReference type="Gene3D" id="1.10.238.10">
    <property type="entry name" value="EF-hand"/>
    <property type="match status" value="1"/>
</dbReference>
<dbReference type="GO" id="GO:0005509">
    <property type="term" value="F:calcium ion binding"/>
    <property type="evidence" value="ECO:0007669"/>
    <property type="project" value="InterPro"/>
</dbReference>